<feature type="binding site" evidence="9">
    <location>
        <position position="264"/>
    </location>
    <ligand>
        <name>FAD</name>
        <dbReference type="ChEBI" id="CHEBI:57692"/>
    </ligand>
</feature>
<dbReference type="OrthoDB" id="269227at2759"/>
<feature type="chain" id="PRO_5004713175" evidence="10">
    <location>
        <begin position="17"/>
        <end position="593"/>
    </location>
</feature>
<keyword evidence="7" id="KW-0325">Glycoprotein</keyword>
<dbReference type="Pfam" id="PF05199">
    <property type="entry name" value="GMC_oxred_C"/>
    <property type="match status" value="1"/>
</dbReference>
<comment type="caution">
    <text evidence="12">The sequence shown here is derived from an EMBL/GenBank/DDBJ whole genome shotgun (WGS) entry which is preliminary data.</text>
</comment>
<evidence type="ECO:0000259" key="11">
    <source>
        <dbReference type="PROSITE" id="PS00624"/>
    </source>
</evidence>
<dbReference type="AlphaFoldDB" id="V2WVC3"/>
<evidence type="ECO:0000256" key="10">
    <source>
        <dbReference type="SAM" id="SignalP"/>
    </source>
</evidence>
<evidence type="ECO:0000313" key="13">
    <source>
        <dbReference type="Proteomes" id="UP000017559"/>
    </source>
</evidence>
<evidence type="ECO:0000256" key="6">
    <source>
        <dbReference type="ARBA" id="ARBA00023002"/>
    </source>
</evidence>
<dbReference type="PANTHER" id="PTHR11552">
    <property type="entry name" value="GLUCOSE-METHANOL-CHOLINE GMC OXIDOREDUCTASE"/>
    <property type="match status" value="1"/>
</dbReference>
<evidence type="ECO:0000256" key="3">
    <source>
        <dbReference type="ARBA" id="ARBA00022630"/>
    </source>
</evidence>
<dbReference type="SUPFAM" id="SSF51905">
    <property type="entry name" value="FAD/NAD(P)-binding domain"/>
    <property type="match status" value="1"/>
</dbReference>
<dbReference type="Pfam" id="PF00732">
    <property type="entry name" value="GMC_oxred_N"/>
    <property type="match status" value="1"/>
</dbReference>
<keyword evidence="13" id="KW-1185">Reference proteome</keyword>
<protein>
    <submittedName>
        <fullName evidence="12">Aryl-alcohol oxidase</fullName>
    </submittedName>
</protein>
<evidence type="ECO:0000256" key="1">
    <source>
        <dbReference type="ARBA" id="ARBA00001974"/>
    </source>
</evidence>
<dbReference type="InterPro" id="IPR012132">
    <property type="entry name" value="GMC_OxRdtase"/>
</dbReference>
<evidence type="ECO:0000313" key="12">
    <source>
        <dbReference type="EMBL" id="ESK84506.1"/>
    </source>
</evidence>
<dbReference type="Gene3D" id="3.30.560.10">
    <property type="entry name" value="Glucose Oxidase, domain 3"/>
    <property type="match status" value="1"/>
</dbReference>
<dbReference type="Proteomes" id="UP000017559">
    <property type="component" value="Unassembled WGS sequence"/>
</dbReference>
<evidence type="ECO:0000256" key="2">
    <source>
        <dbReference type="ARBA" id="ARBA00010790"/>
    </source>
</evidence>
<name>V2WVC3_MONRO</name>
<feature type="signal peptide" evidence="10">
    <location>
        <begin position="1"/>
        <end position="16"/>
    </location>
</feature>
<dbReference type="GO" id="GO:0016614">
    <property type="term" value="F:oxidoreductase activity, acting on CH-OH group of donors"/>
    <property type="evidence" value="ECO:0007669"/>
    <property type="project" value="InterPro"/>
</dbReference>
<dbReference type="PANTHER" id="PTHR11552:SF201">
    <property type="entry name" value="GLUCOSE-METHANOL-CHOLINE OXIDOREDUCTASE N-TERMINAL DOMAIN-CONTAINING PROTEIN"/>
    <property type="match status" value="1"/>
</dbReference>
<keyword evidence="4 10" id="KW-0732">Signal</keyword>
<evidence type="ECO:0000256" key="9">
    <source>
        <dbReference type="PIRSR" id="PIRSR000137-2"/>
    </source>
</evidence>
<comment type="cofactor">
    <cofactor evidence="1 9">
        <name>FAD</name>
        <dbReference type="ChEBI" id="CHEBI:57692"/>
    </cofactor>
</comment>
<keyword evidence="5 9" id="KW-0274">FAD</keyword>
<dbReference type="KEGG" id="mrr:Moror_6152"/>
<dbReference type="HOGENOM" id="CLU_002865_6_3_1"/>
<evidence type="ECO:0000256" key="5">
    <source>
        <dbReference type="ARBA" id="ARBA00022827"/>
    </source>
</evidence>
<sequence>MLVGFLLLALTAEVSAAIVERWEDLPREEFDFIVVGGGTAGNVIANRLTENPSWSVLVLEAGGSNQNTPLDPVPQIPHLCGQLAGSALDWNYTASLGSGAQGRKTLLPRGFVLGGSSSINCMVYARGSKGDWDRYAQVTGDSGWSWDGIQPYIRKNERFTPPFDNHDTTGEFDPRVHGFDGINSVTLSGFRHDLDRWVINASKNVPEELKAFKFNLDTNSGFQLGVGYAQSTVRNGTRSSSATSYLADKFIRRPNLHVLLHSHVTRILSKKEELLEFERVEFSQDGGKKLRTITAKKEIVLSAGTIGSPQILLLSGIGDTAELSSIGVPTLKHLPSVGRNMTEQPVVQSSFQVNTTDTSDTSAQNQTVADEQMRLWLEQRKGPLADGPLSDVGWLRVPIEEGLVDPAGDSETAHLGVLFLNGGFPPATQGNFIIANAIVVSPASRGYMKLKSSDPFEYPEIDLNLLASPFDVFALREGIRTIHRFLTSRLFDGFVISSVLPISPDASDEEFDAHIRNTAFIISHITGTAAMTANDAEWGVVNPDLKVKGMKGVRVVDASILPFIPSSHTQAPVYIVAEKGADLIKAAWSWTQE</sequence>
<feature type="active site" description="Proton acceptor" evidence="8">
    <location>
        <position position="568"/>
    </location>
</feature>
<dbReference type="InterPro" id="IPR036188">
    <property type="entry name" value="FAD/NAD-bd_sf"/>
</dbReference>
<feature type="active site" description="Proton acceptor" evidence="8">
    <location>
        <position position="524"/>
    </location>
</feature>
<dbReference type="SUPFAM" id="SSF54373">
    <property type="entry name" value="FAD-linked reductases, C-terminal domain"/>
    <property type="match status" value="1"/>
</dbReference>
<feature type="binding site" evidence="9">
    <location>
        <position position="112"/>
    </location>
    <ligand>
        <name>FAD</name>
        <dbReference type="ChEBI" id="CHEBI:57692"/>
    </ligand>
</feature>
<accession>V2WVC3</accession>
<dbReference type="EMBL" id="AWSO01001289">
    <property type="protein sequence ID" value="ESK84506.1"/>
    <property type="molecule type" value="Genomic_DNA"/>
</dbReference>
<evidence type="ECO:0000256" key="8">
    <source>
        <dbReference type="PIRSR" id="PIRSR000137-1"/>
    </source>
</evidence>
<dbReference type="GO" id="GO:0050660">
    <property type="term" value="F:flavin adenine dinucleotide binding"/>
    <property type="evidence" value="ECO:0007669"/>
    <property type="project" value="InterPro"/>
</dbReference>
<keyword evidence="6" id="KW-0560">Oxidoreductase</keyword>
<feature type="binding site" evidence="9">
    <location>
        <begin position="120"/>
        <end position="123"/>
    </location>
    <ligand>
        <name>FAD</name>
        <dbReference type="ChEBI" id="CHEBI:57692"/>
    </ligand>
</feature>
<dbReference type="InterPro" id="IPR007867">
    <property type="entry name" value="GMC_OxRtase_C"/>
</dbReference>
<keyword evidence="3" id="KW-0285">Flavoprotein</keyword>
<organism evidence="12 13">
    <name type="scientific">Moniliophthora roreri (strain MCA 2997)</name>
    <name type="common">Cocoa frosty pod rot fungus</name>
    <name type="synonym">Crinipellis roreri</name>
    <dbReference type="NCBI Taxonomy" id="1381753"/>
    <lineage>
        <taxon>Eukaryota</taxon>
        <taxon>Fungi</taxon>
        <taxon>Dikarya</taxon>
        <taxon>Basidiomycota</taxon>
        <taxon>Agaricomycotina</taxon>
        <taxon>Agaricomycetes</taxon>
        <taxon>Agaricomycetidae</taxon>
        <taxon>Agaricales</taxon>
        <taxon>Marasmiineae</taxon>
        <taxon>Marasmiaceae</taxon>
        <taxon>Moniliophthora</taxon>
    </lineage>
</organism>
<feature type="domain" description="Glucose-methanol-choline oxidoreductase N-terminal" evidence="11">
    <location>
        <begin position="304"/>
        <end position="318"/>
    </location>
</feature>
<evidence type="ECO:0000256" key="4">
    <source>
        <dbReference type="ARBA" id="ARBA00022729"/>
    </source>
</evidence>
<dbReference type="InterPro" id="IPR000172">
    <property type="entry name" value="GMC_OxRdtase_N"/>
</dbReference>
<reference evidence="12 13" key="1">
    <citation type="journal article" date="2014" name="BMC Genomics">
        <title>Genome and secretome analysis of the hemibiotrophic fungal pathogen, Moniliophthora roreri, which causes frosty pod rot disease of cacao: mechanisms of the biotrophic and necrotrophic phases.</title>
        <authorList>
            <person name="Meinhardt L.W."/>
            <person name="Costa G.G.L."/>
            <person name="Thomazella D.P.T."/>
            <person name="Teixeira P.J.P.L."/>
            <person name="Carazzolle M.F."/>
            <person name="Schuster S.C."/>
            <person name="Carlson J.E."/>
            <person name="Guiltinan M.J."/>
            <person name="Mieczkowski P."/>
            <person name="Farmer A."/>
            <person name="Ramaraj T."/>
            <person name="Crozier J."/>
            <person name="Davis R.E."/>
            <person name="Shao J."/>
            <person name="Melnick R.L."/>
            <person name="Pereira G.A.G."/>
            <person name="Bailey B.A."/>
        </authorList>
    </citation>
    <scope>NUCLEOTIDE SEQUENCE [LARGE SCALE GENOMIC DNA]</scope>
    <source>
        <strain evidence="12 13">MCA 2997</strain>
    </source>
</reference>
<dbReference type="Gene3D" id="3.50.50.60">
    <property type="entry name" value="FAD/NAD(P)-binding domain"/>
    <property type="match status" value="1"/>
</dbReference>
<comment type="similarity">
    <text evidence="2">Belongs to the GMC oxidoreductase family.</text>
</comment>
<dbReference type="PIRSF" id="PIRSF000137">
    <property type="entry name" value="Alcohol_oxidase"/>
    <property type="match status" value="1"/>
</dbReference>
<evidence type="ECO:0000256" key="7">
    <source>
        <dbReference type="ARBA" id="ARBA00023180"/>
    </source>
</evidence>
<dbReference type="PROSITE" id="PS00624">
    <property type="entry name" value="GMC_OXRED_2"/>
    <property type="match status" value="1"/>
</dbReference>
<gene>
    <name evidence="12" type="ORF">Moror_6152</name>
</gene>
<proteinExistence type="inferred from homology"/>